<accession>G5SS89</accession>
<dbReference type="HOGENOM" id="CLU_2696809_0_0_10"/>
<proteinExistence type="predicted"/>
<keyword evidence="2" id="KW-1185">Reference proteome</keyword>
<dbReference type="STRING" id="762968.HMPREF9441_02239"/>
<dbReference type="PATRIC" id="fig|762968.3.peg.1995"/>
<dbReference type="OrthoDB" id="9990205at2"/>
<evidence type="ECO:0000313" key="1">
    <source>
        <dbReference type="EMBL" id="EHG99807.1"/>
    </source>
</evidence>
<dbReference type="Proteomes" id="UP000003598">
    <property type="component" value="Unassembled WGS sequence"/>
</dbReference>
<protein>
    <submittedName>
        <fullName evidence="1">Uncharacterized protein</fullName>
    </submittedName>
</protein>
<reference evidence="1 2" key="1">
    <citation type="submission" date="2011-03" db="EMBL/GenBank/DDBJ databases">
        <authorList>
            <person name="Weinstock G."/>
            <person name="Sodergren E."/>
            <person name="Clifton S."/>
            <person name="Fulton L."/>
            <person name="Fulton B."/>
            <person name="Courtney L."/>
            <person name="Fronick C."/>
            <person name="Harrison M."/>
            <person name="Strong C."/>
            <person name="Farmer C."/>
            <person name="Delahaunty K."/>
            <person name="Markovic C."/>
            <person name="Hall O."/>
            <person name="Minx P."/>
            <person name="Tomlinson C."/>
            <person name="Mitreva M."/>
            <person name="Hou S."/>
            <person name="Chen J."/>
            <person name="Wollam A."/>
            <person name="Pepin K.H."/>
            <person name="Johnson M."/>
            <person name="Bhonagiri V."/>
            <person name="Zhang X."/>
            <person name="Suruliraj S."/>
            <person name="Warren W."/>
            <person name="Chinwalla A."/>
            <person name="Mardis E.R."/>
            <person name="Wilson R.K."/>
        </authorList>
    </citation>
    <scope>NUCLEOTIDE SEQUENCE [LARGE SCALE GENOMIC DNA]</scope>
    <source>
        <strain evidence="1 2">YIT 11840</strain>
    </source>
</reference>
<dbReference type="EMBL" id="AFFY01000032">
    <property type="protein sequence ID" value="EHG99807.1"/>
    <property type="molecule type" value="Genomic_DNA"/>
</dbReference>
<evidence type="ECO:0000313" key="2">
    <source>
        <dbReference type="Proteomes" id="UP000003598"/>
    </source>
</evidence>
<organism evidence="1 2">
    <name type="scientific">Paraprevotella clara YIT 11840</name>
    <dbReference type="NCBI Taxonomy" id="762968"/>
    <lineage>
        <taxon>Bacteria</taxon>
        <taxon>Pseudomonadati</taxon>
        <taxon>Bacteroidota</taxon>
        <taxon>Bacteroidia</taxon>
        <taxon>Bacteroidales</taxon>
        <taxon>Prevotellaceae</taxon>
        <taxon>Paraprevotella</taxon>
    </lineage>
</organism>
<sequence>MNESNISRDHIALEAMKIILDKSIKQRITPVQRIRKLAGLRYEVRSFFIHNPGNVAESAYEIADAMIAEREKGGKQ</sequence>
<dbReference type="GeneID" id="93557670"/>
<name>G5SS89_9BACT</name>
<comment type="caution">
    <text evidence="1">The sequence shown here is derived from an EMBL/GenBank/DDBJ whole genome shotgun (WGS) entry which is preliminary data.</text>
</comment>
<dbReference type="AlphaFoldDB" id="G5SS89"/>
<dbReference type="RefSeq" id="WP_008620626.1">
    <property type="nucleotide sequence ID" value="NZ_JH376604.1"/>
</dbReference>
<gene>
    <name evidence="1" type="ORF">HMPREF9441_02239</name>
</gene>